<protein>
    <submittedName>
        <fullName evidence="2">Uncharacterized protein</fullName>
    </submittedName>
</protein>
<reference evidence="2 3" key="1">
    <citation type="journal article" date="2009" name="Nat. Genet.">
        <title>The genome of the cucumber, Cucumis sativus L.</title>
        <authorList>
            <person name="Huang S."/>
            <person name="Li R."/>
            <person name="Zhang Z."/>
            <person name="Li L."/>
            <person name="Gu X."/>
            <person name="Fan W."/>
            <person name="Lucas W.J."/>
            <person name="Wang X."/>
            <person name="Xie B."/>
            <person name="Ni P."/>
            <person name="Ren Y."/>
            <person name="Zhu H."/>
            <person name="Li J."/>
            <person name="Lin K."/>
            <person name="Jin W."/>
            <person name="Fei Z."/>
            <person name="Li G."/>
            <person name="Staub J."/>
            <person name="Kilian A."/>
            <person name="van der Vossen E.A."/>
            <person name="Wu Y."/>
            <person name="Guo J."/>
            <person name="He J."/>
            <person name="Jia Z."/>
            <person name="Ren Y."/>
            <person name="Tian G."/>
            <person name="Lu Y."/>
            <person name="Ruan J."/>
            <person name="Qian W."/>
            <person name="Wang M."/>
            <person name="Huang Q."/>
            <person name="Li B."/>
            <person name="Xuan Z."/>
            <person name="Cao J."/>
            <person name="Asan"/>
            <person name="Wu Z."/>
            <person name="Zhang J."/>
            <person name="Cai Q."/>
            <person name="Bai Y."/>
            <person name="Zhao B."/>
            <person name="Han Y."/>
            <person name="Li Y."/>
            <person name="Li X."/>
            <person name="Wang S."/>
            <person name="Shi Q."/>
            <person name="Liu S."/>
            <person name="Cho W.K."/>
            <person name="Kim J.Y."/>
            <person name="Xu Y."/>
            <person name="Heller-Uszynska K."/>
            <person name="Miao H."/>
            <person name="Cheng Z."/>
            <person name="Zhang S."/>
            <person name="Wu J."/>
            <person name="Yang Y."/>
            <person name="Kang H."/>
            <person name="Li M."/>
            <person name="Liang H."/>
            <person name="Ren X."/>
            <person name="Shi Z."/>
            <person name="Wen M."/>
            <person name="Jian M."/>
            <person name="Yang H."/>
            <person name="Zhang G."/>
            <person name="Yang Z."/>
            <person name="Chen R."/>
            <person name="Liu S."/>
            <person name="Li J."/>
            <person name="Ma L."/>
            <person name="Liu H."/>
            <person name="Zhou Y."/>
            <person name="Zhao J."/>
            <person name="Fang X."/>
            <person name="Li G."/>
            <person name="Fang L."/>
            <person name="Li Y."/>
            <person name="Liu D."/>
            <person name="Zheng H."/>
            <person name="Zhang Y."/>
            <person name="Qin N."/>
            <person name="Li Z."/>
            <person name="Yang G."/>
            <person name="Yang S."/>
            <person name="Bolund L."/>
            <person name="Kristiansen K."/>
            <person name="Zheng H."/>
            <person name="Li S."/>
            <person name="Zhang X."/>
            <person name="Yang H."/>
            <person name="Wang J."/>
            <person name="Sun R."/>
            <person name="Zhang B."/>
            <person name="Jiang S."/>
            <person name="Wang J."/>
            <person name="Du Y."/>
            <person name="Li S."/>
        </authorList>
    </citation>
    <scope>NUCLEOTIDE SEQUENCE [LARGE SCALE GENOMIC DNA]</scope>
    <source>
        <strain evidence="3">cv. 9930</strain>
    </source>
</reference>
<feature type="signal peptide" evidence="1">
    <location>
        <begin position="1"/>
        <end position="20"/>
    </location>
</feature>
<dbReference type="Gramene" id="KGN48366">
    <property type="protein sequence ID" value="KGN48366"/>
    <property type="gene ID" value="Csa_6G483465"/>
</dbReference>
<keyword evidence="1" id="KW-0732">Signal</keyword>
<evidence type="ECO:0000256" key="1">
    <source>
        <dbReference type="SAM" id="SignalP"/>
    </source>
</evidence>
<evidence type="ECO:0000313" key="3">
    <source>
        <dbReference type="Proteomes" id="UP000029981"/>
    </source>
</evidence>
<gene>
    <name evidence="2" type="ORF">Csa_6G483465</name>
</gene>
<name>A0A0A0KKT8_CUCSA</name>
<proteinExistence type="predicted"/>
<sequence>MFFPIFILFAPIFSFNHILGLHRSLFSAGSSLLSLSSRGRLMERLARVFNNNLWQWLSVPLQEQLGISKNSWN</sequence>
<organism evidence="2 3">
    <name type="scientific">Cucumis sativus</name>
    <name type="common">Cucumber</name>
    <dbReference type="NCBI Taxonomy" id="3659"/>
    <lineage>
        <taxon>Eukaryota</taxon>
        <taxon>Viridiplantae</taxon>
        <taxon>Streptophyta</taxon>
        <taxon>Embryophyta</taxon>
        <taxon>Tracheophyta</taxon>
        <taxon>Spermatophyta</taxon>
        <taxon>Magnoliopsida</taxon>
        <taxon>eudicotyledons</taxon>
        <taxon>Gunneridae</taxon>
        <taxon>Pentapetalae</taxon>
        <taxon>rosids</taxon>
        <taxon>fabids</taxon>
        <taxon>Cucurbitales</taxon>
        <taxon>Cucurbitaceae</taxon>
        <taxon>Benincaseae</taxon>
        <taxon>Cucumis</taxon>
    </lineage>
</organism>
<feature type="chain" id="PRO_5001972276" evidence="1">
    <location>
        <begin position="21"/>
        <end position="73"/>
    </location>
</feature>
<dbReference type="Proteomes" id="UP000029981">
    <property type="component" value="Chromosome 6"/>
</dbReference>
<reference evidence="2 3" key="4">
    <citation type="journal article" date="2011" name="BMC Genomics">
        <title>RNA-Seq improves annotation of protein-coding genes in the cucumber genome.</title>
        <authorList>
            <person name="Li Z."/>
            <person name="Zhang Z."/>
            <person name="Yan P."/>
            <person name="Huang S."/>
            <person name="Fei Z."/>
            <person name="Lin K."/>
        </authorList>
    </citation>
    <scope>NUCLEOTIDE SEQUENCE [LARGE SCALE GENOMIC DNA]</scope>
    <source>
        <strain evidence="3">cv. 9930</strain>
    </source>
</reference>
<accession>A0A0A0KKT8</accession>
<evidence type="ECO:0000313" key="2">
    <source>
        <dbReference type="EMBL" id="KGN48366.1"/>
    </source>
</evidence>
<keyword evidence="3" id="KW-1185">Reference proteome</keyword>
<reference evidence="2 3" key="2">
    <citation type="journal article" date="2009" name="PLoS ONE">
        <title>An integrated genetic and cytogenetic map of the cucumber genome.</title>
        <authorList>
            <person name="Ren Y."/>
            <person name="Zhang Z."/>
            <person name="Liu J."/>
            <person name="Staub J.E."/>
            <person name="Han Y."/>
            <person name="Cheng Z."/>
            <person name="Li X."/>
            <person name="Lu J."/>
            <person name="Miao H."/>
            <person name="Kang H."/>
            <person name="Xie B."/>
            <person name="Gu X."/>
            <person name="Wang X."/>
            <person name="Du Y."/>
            <person name="Jin W."/>
            <person name="Huang S."/>
        </authorList>
    </citation>
    <scope>NUCLEOTIDE SEQUENCE [LARGE SCALE GENOMIC DNA]</scope>
    <source>
        <strain evidence="3">cv. 9930</strain>
    </source>
</reference>
<reference evidence="2 3" key="3">
    <citation type="journal article" date="2010" name="BMC Genomics">
        <title>Transcriptome sequencing and comparative analysis of cucumber flowers with different sex types.</title>
        <authorList>
            <person name="Guo S."/>
            <person name="Zheng Y."/>
            <person name="Joung J.G."/>
            <person name="Liu S."/>
            <person name="Zhang Z."/>
            <person name="Crasta O.R."/>
            <person name="Sobral B.W."/>
            <person name="Xu Y."/>
            <person name="Huang S."/>
            <person name="Fei Z."/>
        </authorList>
    </citation>
    <scope>NUCLEOTIDE SEQUENCE [LARGE SCALE GENOMIC DNA]</scope>
    <source>
        <strain evidence="3">cv. 9930</strain>
    </source>
</reference>
<dbReference type="EMBL" id="CM002927">
    <property type="protein sequence ID" value="KGN48366.1"/>
    <property type="molecule type" value="Genomic_DNA"/>
</dbReference>
<dbReference type="AlphaFoldDB" id="A0A0A0KKT8"/>